<gene>
    <name evidence="4" type="ORF">LIP_1795</name>
</gene>
<keyword evidence="5" id="KW-1185">Reference proteome</keyword>
<dbReference type="PATRIC" id="fig|1555112.3.peg.1827"/>
<dbReference type="EMBL" id="AP014924">
    <property type="protein sequence ID" value="BAS27639.1"/>
    <property type="molecule type" value="Genomic_DNA"/>
</dbReference>
<comment type="similarity">
    <text evidence="1">Belongs to the GerABKA family.</text>
</comment>
<dbReference type="KEGG" id="lpil:LIP_1795"/>
<organism evidence="4 5">
    <name type="scientific">Limnochorda pilosa</name>
    <dbReference type="NCBI Taxonomy" id="1555112"/>
    <lineage>
        <taxon>Bacteria</taxon>
        <taxon>Bacillati</taxon>
        <taxon>Bacillota</taxon>
        <taxon>Limnochordia</taxon>
        <taxon>Limnochordales</taxon>
        <taxon>Limnochordaceae</taxon>
        <taxon>Limnochorda</taxon>
    </lineage>
</organism>
<protein>
    <submittedName>
        <fullName evidence="4">Spore gernimation protein GerA</fullName>
    </submittedName>
</protein>
<dbReference type="GO" id="GO:0009847">
    <property type="term" value="P:spore germination"/>
    <property type="evidence" value="ECO:0007669"/>
    <property type="project" value="InterPro"/>
</dbReference>
<dbReference type="OrthoDB" id="9772630at2"/>
<evidence type="ECO:0000256" key="3">
    <source>
        <dbReference type="SAM" id="Phobius"/>
    </source>
</evidence>
<feature type="transmembrane region" description="Helical" evidence="3">
    <location>
        <begin position="289"/>
        <end position="308"/>
    </location>
</feature>
<evidence type="ECO:0000313" key="5">
    <source>
        <dbReference type="Proteomes" id="UP000065807"/>
    </source>
</evidence>
<dbReference type="PANTHER" id="PTHR22550">
    <property type="entry name" value="SPORE GERMINATION PROTEIN"/>
    <property type="match status" value="1"/>
</dbReference>
<dbReference type="InterPro" id="IPR004995">
    <property type="entry name" value="Spore_Ger"/>
</dbReference>
<dbReference type="STRING" id="1555112.LIP_1795"/>
<evidence type="ECO:0000256" key="1">
    <source>
        <dbReference type="ARBA" id="ARBA00005278"/>
    </source>
</evidence>
<evidence type="ECO:0000256" key="2">
    <source>
        <dbReference type="ARBA" id="ARBA00023136"/>
    </source>
</evidence>
<reference evidence="5" key="1">
    <citation type="submission" date="2015-07" db="EMBL/GenBank/DDBJ databases">
        <title>Complete genome sequence and phylogenetic analysis of Limnochorda pilosa.</title>
        <authorList>
            <person name="Watanabe M."/>
            <person name="Kojima H."/>
            <person name="Fukui M."/>
        </authorList>
    </citation>
    <scope>NUCLEOTIDE SEQUENCE [LARGE SCALE GENOMIC DNA]</scope>
    <source>
        <strain evidence="5">HC45</strain>
    </source>
</reference>
<feature type="transmembrane region" description="Helical" evidence="3">
    <location>
        <begin position="328"/>
        <end position="346"/>
    </location>
</feature>
<dbReference type="PANTHER" id="PTHR22550:SF9">
    <property type="entry name" value="STAGE V SPORULATION PROTEIN AF"/>
    <property type="match status" value="1"/>
</dbReference>
<dbReference type="Proteomes" id="UP000065807">
    <property type="component" value="Chromosome"/>
</dbReference>
<feature type="transmembrane region" description="Helical" evidence="3">
    <location>
        <begin position="408"/>
        <end position="437"/>
    </location>
</feature>
<name>A0A0K2SLC7_LIMPI</name>
<accession>A0A0K2SLC7</accession>
<proteinExistence type="inferred from homology"/>
<dbReference type="RefSeq" id="WP_068136778.1">
    <property type="nucleotide sequence ID" value="NZ_AP014924.1"/>
</dbReference>
<dbReference type="Pfam" id="PF03323">
    <property type="entry name" value="GerA"/>
    <property type="match status" value="1"/>
</dbReference>
<dbReference type="AlphaFoldDB" id="A0A0K2SLC7"/>
<evidence type="ECO:0000313" key="4">
    <source>
        <dbReference type="EMBL" id="BAS27639.1"/>
    </source>
</evidence>
<reference evidence="5" key="2">
    <citation type="journal article" date="2016" name="Int. J. Syst. Evol. Microbiol.">
        <title>Complete genome sequence and cell structure of Limnochorda pilosa, a Gram-negative spore-former within the phylum Firmicutes.</title>
        <authorList>
            <person name="Watanabe M."/>
            <person name="Kojima H."/>
            <person name="Fukui M."/>
        </authorList>
    </citation>
    <scope>NUCLEOTIDE SEQUENCE [LARGE SCALE GENOMIC DNA]</scope>
    <source>
        <strain evidence="5">HC45</strain>
    </source>
</reference>
<dbReference type="PIRSF" id="PIRSF005690">
    <property type="entry name" value="GerBA"/>
    <property type="match status" value="1"/>
</dbReference>
<feature type="transmembrane region" description="Helical" evidence="3">
    <location>
        <begin position="378"/>
        <end position="396"/>
    </location>
</feature>
<feature type="transmembrane region" description="Helical" evidence="3">
    <location>
        <begin position="353"/>
        <end position="372"/>
    </location>
</feature>
<sequence>MARQPAKVQRSLQANLKELGARLGFETNFDVVVREIEIGGRKAALVFVDGFVKDVFTRILGQLQSMTPRELAPDPLAAVLERGLPYVEVETTDLLDQVVDSVLAGPTAILIDGVSTAILVDARTYPSRAVDEPDLERVTRGARDGFTETVVQNTALIRRRIRDPRLRFEILRAGTRSQTDVVVGYINDLADPRLVQEVKGRIQAIETDSVVSGARSIEEFILGRSLNPLPRARYTERPDVAAAHLWEGHVVVLTDTGPTALILPANLWHFTQHAEEYFQNPVVGTYLRWIRMVGIVLSLFLLPVWLILAQWKGPLPGFLDLLGPKESAALPLLVQFLLLELGVDLIRMALIHVPNALATSLGIVGAVLLGQLAVEVGLFVPETILYTAIALLGFFATPSQELALAFRLFRYVLLLAAGLAGWQGLVAASILFFIFLASSESLTIPYLWPLIPFDWEALRGILFRSPVPSVRRRTAPAPEGRSPEPSPA</sequence>
<keyword evidence="3" id="KW-1133">Transmembrane helix</keyword>
<dbReference type="InterPro" id="IPR050768">
    <property type="entry name" value="UPF0353/GerABKA_families"/>
</dbReference>
<keyword evidence="3" id="KW-0812">Transmembrane</keyword>
<dbReference type="GO" id="GO:0016020">
    <property type="term" value="C:membrane"/>
    <property type="evidence" value="ECO:0007669"/>
    <property type="project" value="InterPro"/>
</dbReference>
<keyword evidence="2 3" id="KW-0472">Membrane</keyword>